<evidence type="ECO:0000313" key="3">
    <source>
        <dbReference type="Proteomes" id="UP001152622"/>
    </source>
</evidence>
<comment type="caution">
    <text evidence="2">The sequence shown here is derived from an EMBL/GenBank/DDBJ whole genome shotgun (WGS) entry which is preliminary data.</text>
</comment>
<keyword evidence="3" id="KW-1185">Reference proteome</keyword>
<sequence>MLRSNLRLSKRTTWKSVGGEQSETTFSTYSAGCDGNPLCQYGRLERVNTGSAQETERKRVQLMKPSSL</sequence>
<evidence type="ECO:0000313" key="2">
    <source>
        <dbReference type="EMBL" id="KAJ8363725.1"/>
    </source>
</evidence>
<reference evidence="2" key="1">
    <citation type="journal article" date="2023" name="Science">
        <title>Genome structures resolve the early diversification of teleost fishes.</title>
        <authorList>
            <person name="Parey E."/>
            <person name="Louis A."/>
            <person name="Montfort J."/>
            <person name="Bouchez O."/>
            <person name="Roques C."/>
            <person name="Iampietro C."/>
            <person name="Lluch J."/>
            <person name="Castinel A."/>
            <person name="Donnadieu C."/>
            <person name="Desvignes T."/>
            <person name="Floi Bucao C."/>
            <person name="Jouanno E."/>
            <person name="Wen M."/>
            <person name="Mejri S."/>
            <person name="Dirks R."/>
            <person name="Jansen H."/>
            <person name="Henkel C."/>
            <person name="Chen W.J."/>
            <person name="Zahm M."/>
            <person name="Cabau C."/>
            <person name="Klopp C."/>
            <person name="Thompson A.W."/>
            <person name="Robinson-Rechavi M."/>
            <person name="Braasch I."/>
            <person name="Lecointre G."/>
            <person name="Bobe J."/>
            <person name="Postlethwait J.H."/>
            <person name="Berthelot C."/>
            <person name="Roest Crollius H."/>
            <person name="Guiguen Y."/>
        </authorList>
    </citation>
    <scope>NUCLEOTIDE SEQUENCE</scope>
    <source>
        <strain evidence="2">WJC10195</strain>
    </source>
</reference>
<gene>
    <name evidence="2" type="ORF">SKAU_G00125560</name>
</gene>
<dbReference type="AlphaFoldDB" id="A0A9Q1J2Y2"/>
<protein>
    <submittedName>
        <fullName evidence="2">Uncharacterized protein</fullName>
    </submittedName>
</protein>
<organism evidence="2 3">
    <name type="scientific">Synaphobranchus kaupii</name>
    <name type="common">Kaup's arrowtooth eel</name>
    <dbReference type="NCBI Taxonomy" id="118154"/>
    <lineage>
        <taxon>Eukaryota</taxon>
        <taxon>Metazoa</taxon>
        <taxon>Chordata</taxon>
        <taxon>Craniata</taxon>
        <taxon>Vertebrata</taxon>
        <taxon>Euteleostomi</taxon>
        <taxon>Actinopterygii</taxon>
        <taxon>Neopterygii</taxon>
        <taxon>Teleostei</taxon>
        <taxon>Anguilliformes</taxon>
        <taxon>Synaphobranchidae</taxon>
        <taxon>Synaphobranchus</taxon>
    </lineage>
</organism>
<accession>A0A9Q1J2Y2</accession>
<dbReference type="EMBL" id="JAINUF010000004">
    <property type="protein sequence ID" value="KAJ8363725.1"/>
    <property type="molecule type" value="Genomic_DNA"/>
</dbReference>
<name>A0A9Q1J2Y2_SYNKA</name>
<dbReference type="Proteomes" id="UP001152622">
    <property type="component" value="Chromosome 4"/>
</dbReference>
<evidence type="ECO:0000256" key="1">
    <source>
        <dbReference type="SAM" id="MobiDB-lite"/>
    </source>
</evidence>
<feature type="region of interest" description="Disordered" evidence="1">
    <location>
        <begin position="48"/>
        <end position="68"/>
    </location>
</feature>
<proteinExistence type="predicted"/>